<dbReference type="SUPFAM" id="SSF52540">
    <property type="entry name" value="P-loop containing nucleoside triphosphate hydrolases"/>
    <property type="match status" value="1"/>
</dbReference>
<accession>A0A1D8N8T6</accession>
<dbReference type="PROSITE" id="PS51420">
    <property type="entry name" value="RHO"/>
    <property type="match status" value="1"/>
</dbReference>
<evidence type="ECO:0000313" key="6">
    <source>
        <dbReference type="Proteomes" id="UP000182444"/>
    </source>
</evidence>
<sequence length="233" mass="26491">MHTERRFELPKSEAKTRNKSHKPATFATRQTTKMTETGQIQKFKLVIVGEQSVGKTSLITRIMYDKFDQNYEATIGIQFLSKPMYLPDRTIRLQLWDTAGQERFRSLVPAYIRDSHIAIVVYAIDSRKSFVDVDKWIEDVKAERGNQVVLMLVGNKSDLEESREVTTEEGQEKAKQYDALFLETSAKAGHNVKSILNKVASELPGLETALKTDQSELIDVNITNEPEQDSCSC</sequence>
<dbReference type="SMART" id="SM00174">
    <property type="entry name" value="RHO"/>
    <property type="match status" value="1"/>
</dbReference>
<dbReference type="GeneID" id="2906698"/>
<keyword evidence="2" id="KW-0342">GTP-binding</keyword>
<dbReference type="GO" id="GO:0005525">
    <property type="term" value="F:GTP binding"/>
    <property type="evidence" value="ECO:0007669"/>
    <property type="project" value="UniProtKB-KW"/>
</dbReference>
<reference evidence="5 6" key="1">
    <citation type="journal article" date="2016" name="PLoS ONE">
        <title>Sequence Assembly of Yarrowia lipolytica Strain W29/CLIB89 Shows Transposable Element Diversity.</title>
        <authorList>
            <person name="Magnan C."/>
            <person name="Yu J."/>
            <person name="Chang I."/>
            <person name="Jahn E."/>
            <person name="Kanomata Y."/>
            <person name="Wu J."/>
            <person name="Zeller M."/>
            <person name="Oakes M."/>
            <person name="Baldi P."/>
            <person name="Sandmeyer S."/>
        </authorList>
    </citation>
    <scope>NUCLEOTIDE SEQUENCE [LARGE SCALE GENOMIC DNA]</scope>
    <source>
        <strain evidence="6">CLIB89(W29)</strain>
    </source>
</reference>
<dbReference type="FunFam" id="3.40.50.300:FF:000823">
    <property type="entry name" value="Small GTPase RAB, putative"/>
    <property type="match status" value="1"/>
</dbReference>
<dbReference type="CDD" id="cd01861">
    <property type="entry name" value="Rab6"/>
    <property type="match status" value="1"/>
</dbReference>
<dbReference type="SMART" id="SM00175">
    <property type="entry name" value="RAB"/>
    <property type="match status" value="1"/>
</dbReference>
<dbReference type="PRINTS" id="PR00449">
    <property type="entry name" value="RASTRNSFRMNG"/>
</dbReference>
<dbReference type="NCBIfam" id="TIGR00231">
    <property type="entry name" value="small_GTP"/>
    <property type="match status" value="1"/>
</dbReference>
<dbReference type="RefSeq" id="XP_068138242.1">
    <property type="nucleotide sequence ID" value="XM_068282141.1"/>
</dbReference>
<dbReference type="Pfam" id="PF00071">
    <property type="entry name" value="Ras"/>
    <property type="match status" value="1"/>
</dbReference>
<gene>
    <name evidence="5" type="ORF">YALI1_B28830g</name>
</gene>
<evidence type="ECO:0000256" key="4">
    <source>
        <dbReference type="SAM" id="MobiDB-lite"/>
    </source>
</evidence>
<dbReference type="AlphaFoldDB" id="A0A1D8N8T6"/>
<dbReference type="PROSITE" id="PS51421">
    <property type="entry name" value="RAS"/>
    <property type="match status" value="1"/>
</dbReference>
<dbReference type="PANTHER" id="PTHR47977">
    <property type="entry name" value="RAS-RELATED PROTEIN RAB"/>
    <property type="match status" value="1"/>
</dbReference>
<feature type="region of interest" description="Disordered" evidence="4">
    <location>
        <begin position="1"/>
        <end position="24"/>
    </location>
</feature>
<dbReference type="VEuPathDB" id="FungiDB:YALI1_B28830g"/>
<name>A0A1D8N8T6_YARLL</name>
<dbReference type="PROSITE" id="PS51419">
    <property type="entry name" value="RAB"/>
    <property type="match status" value="1"/>
</dbReference>
<evidence type="ECO:0000256" key="3">
    <source>
        <dbReference type="ARBA" id="ARBA00046278"/>
    </source>
</evidence>
<protein>
    <recommendedName>
        <fullName evidence="7">Ras family-domain-containing protein</fullName>
    </recommendedName>
</protein>
<dbReference type="InterPro" id="IPR027417">
    <property type="entry name" value="P-loop_NTPase"/>
</dbReference>
<evidence type="ECO:0000256" key="1">
    <source>
        <dbReference type="ARBA" id="ARBA00022741"/>
    </source>
</evidence>
<evidence type="ECO:0008006" key="7">
    <source>
        <dbReference type="Google" id="ProtNLM"/>
    </source>
</evidence>
<evidence type="ECO:0000313" key="5">
    <source>
        <dbReference type="EMBL" id="AOW02058.1"/>
    </source>
</evidence>
<dbReference type="GO" id="GO:0003924">
    <property type="term" value="F:GTPase activity"/>
    <property type="evidence" value="ECO:0007669"/>
    <property type="project" value="InterPro"/>
</dbReference>
<dbReference type="EMBL" id="CP017554">
    <property type="protein sequence ID" value="AOW02058.1"/>
    <property type="molecule type" value="Genomic_DNA"/>
</dbReference>
<organism evidence="5 6">
    <name type="scientific">Yarrowia lipolytica</name>
    <name type="common">Candida lipolytica</name>
    <dbReference type="NCBI Taxonomy" id="4952"/>
    <lineage>
        <taxon>Eukaryota</taxon>
        <taxon>Fungi</taxon>
        <taxon>Dikarya</taxon>
        <taxon>Ascomycota</taxon>
        <taxon>Saccharomycotina</taxon>
        <taxon>Dipodascomycetes</taxon>
        <taxon>Dipodascales</taxon>
        <taxon>Dipodascales incertae sedis</taxon>
        <taxon>Yarrowia</taxon>
    </lineage>
</organism>
<dbReference type="InterPro" id="IPR050227">
    <property type="entry name" value="Rab"/>
</dbReference>
<dbReference type="VEuPathDB" id="FungiDB:YALI0_B22154g"/>
<dbReference type="GO" id="GO:0012505">
    <property type="term" value="C:endomembrane system"/>
    <property type="evidence" value="ECO:0007669"/>
    <property type="project" value="UniProtKB-SubCell"/>
</dbReference>
<keyword evidence="1" id="KW-0547">Nucleotide-binding</keyword>
<dbReference type="InterPro" id="IPR001806">
    <property type="entry name" value="Small_GTPase"/>
</dbReference>
<proteinExistence type="predicted"/>
<dbReference type="Gene3D" id="3.40.50.300">
    <property type="entry name" value="P-loop containing nucleotide triphosphate hydrolases"/>
    <property type="match status" value="1"/>
</dbReference>
<dbReference type="InterPro" id="IPR005225">
    <property type="entry name" value="Small_GTP-bd"/>
</dbReference>
<feature type="compositionally biased region" description="Basic and acidic residues" evidence="4">
    <location>
        <begin position="1"/>
        <end position="16"/>
    </location>
</feature>
<evidence type="ECO:0000256" key="2">
    <source>
        <dbReference type="ARBA" id="ARBA00023134"/>
    </source>
</evidence>
<dbReference type="SMART" id="SM00176">
    <property type="entry name" value="RAN"/>
    <property type="match status" value="1"/>
</dbReference>
<dbReference type="eggNOG" id="KOG0094">
    <property type="taxonomic scope" value="Eukaryota"/>
</dbReference>
<comment type="subcellular location">
    <subcellularLocation>
        <location evidence="3">Endomembrane system</location>
        <topology evidence="3">Lipid-anchor</topology>
        <orientation evidence="3">Cytoplasmic side</orientation>
    </subcellularLocation>
</comment>
<dbReference type="Proteomes" id="UP000182444">
    <property type="component" value="Chromosome 1B"/>
</dbReference>
<dbReference type="SMART" id="SM00173">
    <property type="entry name" value="RAS"/>
    <property type="match status" value="1"/>
</dbReference>